<evidence type="ECO:0000313" key="2">
    <source>
        <dbReference type="EMBL" id="EIC01858.1"/>
    </source>
</evidence>
<evidence type="ECO:0000259" key="1">
    <source>
        <dbReference type="Pfam" id="PF05028"/>
    </source>
</evidence>
<dbReference type="PATRIC" id="fig|907348.3.peg.1369"/>
<reference evidence="2 3" key="1">
    <citation type="submission" date="2011-09" db="EMBL/GenBank/DDBJ databases">
        <title>The draft genome of Treponema saccharophilum DSM 2985.</title>
        <authorList>
            <consortium name="US DOE Joint Genome Institute (JGI-PGF)"/>
            <person name="Lucas S."/>
            <person name="Copeland A."/>
            <person name="Lapidus A."/>
            <person name="Glavina del Rio T."/>
            <person name="Dalin E."/>
            <person name="Tice H."/>
            <person name="Bruce D."/>
            <person name="Goodwin L."/>
            <person name="Pitluck S."/>
            <person name="Peters L."/>
            <person name="Kyrpides N."/>
            <person name="Mavromatis K."/>
            <person name="Ivanova N."/>
            <person name="Markowitz V."/>
            <person name="Cheng J.-F."/>
            <person name="Hugenholtz P."/>
            <person name="Woyke T."/>
            <person name="Wu D."/>
            <person name="Gronow S."/>
            <person name="Wellnitz S."/>
            <person name="Brambilla E."/>
            <person name="Klenk H.-P."/>
            <person name="Eisen J.A."/>
        </authorList>
    </citation>
    <scope>NUCLEOTIDE SEQUENCE [LARGE SCALE GENOMIC DNA]</scope>
    <source>
        <strain evidence="2 3">DSM 2985</strain>
    </source>
</reference>
<dbReference type="InterPro" id="IPR046372">
    <property type="entry name" value="PARG_cat_C"/>
</dbReference>
<comment type="caution">
    <text evidence="2">The sequence shown here is derived from an EMBL/GenBank/DDBJ whole genome shotgun (WGS) entry which is preliminary data.</text>
</comment>
<sequence>MKKQLVAVTLDIQDLIKNYPPEYSCKNKKTKFEEALAIHKNQTGKIGVSRWKFAESQSPFAKNDVSVKLCDEYFSYDDADTADTKVYYLNYADPNLFGYYDSDLFAQDEIQTLEHPLLGSVMEYIDKNETSVLKSLTEENGEPTPYIVEGAPYWLKVVTNPTLPTGETLNLYGRNFCRASKEILDIAVTPIKEERANNIIALAAPALGSGEYKRKQIEQILKAVIASFSAALALADTKKCVIHTGNWGAGAFGNNRELIYLAQLVGASVAGGAELVFHAIDAGDFAEAKKKFDDWKGSADFAECVDFFVKQHYHWAFGDGN</sequence>
<keyword evidence="3" id="KW-1185">Reference proteome</keyword>
<evidence type="ECO:0000313" key="3">
    <source>
        <dbReference type="Proteomes" id="UP000003571"/>
    </source>
</evidence>
<dbReference type="GO" id="GO:0004649">
    <property type="term" value="F:poly(ADP-ribose) glycohydrolase activity"/>
    <property type="evidence" value="ECO:0007669"/>
    <property type="project" value="InterPro"/>
</dbReference>
<dbReference type="Proteomes" id="UP000003571">
    <property type="component" value="Unassembled WGS sequence"/>
</dbReference>
<dbReference type="EMBL" id="AGRW01000045">
    <property type="protein sequence ID" value="EIC01858.1"/>
    <property type="molecule type" value="Genomic_DNA"/>
</dbReference>
<dbReference type="OrthoDB" id="581512at2"/>
<protein>
    <recommendedName>
        <fullName evidence="1">PARG catalytic Macro domain-containing protein</fullName>
    </recommendedName>
</protein>
<dbReference type="GO" id="GO:0006282">
    <property type="term" value="P:regulation of DNA repair"/>
    <property type="evidence" value="ECO:0007669"/>
    <property type="project" value="InterPro"/>
</dbReference>
<dbReference type="STRING" id="907348.TresaDRAFT_1610"/>
<gene>
    <name evidence="2" type="ORF">TresaDRAFT_1610</name>
</gene>
<dbReference type="Pfam" id="PF05028">
    <property type="entry name" value="PARG_cat_C"/>
    <property type="match status" value="1"/>
</dbReference>
<dbReference type="eggNOG" id="ENOG5030G7R">
    <property type="taxonomic scope" value="Bacteria"/>
</dbReference>
<name>H7EKF3_9SPIR</name>
<organism evidence="2 3">
    <name type="scientific">Treponema saccharophilum DSM 2985</name>
    <dbReference type="NCBI Taxonomy" id="907348"/>
    <lineage>
        <taxon>Bacteria</taxon>
        <taxon>Pseudomonadati</taxon>
        <taxon>Spirochaetota</taxon>
        <taxon>Spirochaetia</taxon>
        <taxon>Spirochaetales</taxon>
        <taxon>Treponemataceae</taxon>
        <taxon>Treponema</taxon>
    </lineage>
</organism>
<accession>H7EKF3</accession>
<dbReference type="AlphaFoldDB" id="H7EKF3"/>
<proteinExistence type="predicted"/>
<feature type="domain" description="PARG catalytic Macro" evidence="1">
    <location>
        <begin position="183"/>
        <end position="281"/>
    </location>
</feature>
<dbReference type="RefSeq" id="WP_002704062.1">
    <property type="nucleotide sequence ID" value="NZ_AGRW01000045.1"/>
</dbReference>